<dbReference type="SUPFAM" id="SSF53448">
    <property type="entry name" value="Nucleotide-diphospho-sugar transferases"/>
    <property type="match status" value="1"/>
</dbReference>
<sequence>MYALEKIKRMIGKYRFDQSVKKYFNSPSLQLDQTSELTIVSMLNTQSVAMYLAAVKSFLHFIGNAKVDIINDGSLTDDDIKILKTHLVGVNILNIKEIDTHGCPTGGTWERLVHIINRSKDSYVIQIDSDTLTLGPIPEIKSAIENQTAFTIGGPEFPTPVDTKYLAVIAKGRNNQHVQTLSESSFADMQSMQGVLYCRGCSAFAGFPKGAQNLDKLKAFSDEMISKIGIDKWNEWGSEQVSSNVIISMSTQPQILPWPKYQNFMFPEAYRPDSNAAFIHFIGTHRYKKGTYKKVALQNLSVVGKNL</sequence>
<protein>
    <recommendedName>
        <fullName evidence="3">Glycosyltransferase 2-like domain-containing protein</fullName>
    </recommendedName>
</protein>
<reference evidence="1 2" key="1">
    <citation type="submission" date="2024-06" db="EMBL/GenBank/DDBJ databases">
        <authorList>
            <person name="Chen R.Y."/>
        </authorList>
    </citation>
    <scope>NUCLEOTIDE SEQUENCE [LARGE SCALE GENOMIC DNA]</scope>
    <source>
        <strain evidence="1 2">D2</strain>
    </source>
</reference>
<accession>A0ABV1RG05</accession>
<evidence type="ECO:0008006" key="3">
    <source>
        <dbReference type="Google" id="ProtNLM"/>
    </source>
</evidence>
<comment type="caution">
    <text evidence="1">The sequence shown here is derived from an EMBL/GenBank/DDBJ whole genome shotgun (WGS) entry which is preliminary data.</text>
</comment>
<dbReference type="RefSeq" id="WP_350401414.1">
    <property type="nucleotide sequence ID" value="NZ_JBELOE010000152.1"/>
</dbReference>
<gene>
    <name evidence="1" type="ORF">ABS311_08050</name>
</gene>
<proteinExistence type="predicted"/>
<keyword evidence="2" id="KW-1185">Reference proteome</keyword>
<organism evidence="1 2">
    <name type="scientific">Catenovulum sediminis</name>
    <dbReference type="NCBI Taxonomy" id="1740262"/>
    <lineage>
        <taxon>Bacteria</taxon>
        <taxon>Pseudomonadati</taxon>
        <taxon>Pseudomonadota</taxon>
        <taxon>Gammaproteobacteria</taxon>
        <taxon>Alteromonadales</taxon>
        <taxon>Alteromonadaceae</taxon>
        <taxon>Catenovulum</taxon>
    </lineage>
</organism>
<dbReference type="InterPro" id="IPR029044">
    <property type="entry name" value="Nucleotide-diphossugar_trans"/>
</dbReference>
<dbReference type="EMBL" id="JBELOE010000152">
    <property type="protein sequence ID" value="MER2491834.1"/>
    <property type="molecule type" value="Genomic_DNA"/>
</dbReference>
<dbReference type="Proteomes" id="UP001467690">
    <property type="component" value="Unassembled WGS sequence"/>
</dbReference>
<evidence type="ECO:0000313" key="2">
    <source>
        <dbReference type="Proteomes" id="UP001467690"/>
    </source>
</evidence>
<evidence type="ECO:0000313" key="1">
    <source>
        <dbReference type="EMBL" id="MER2491834.1"/>
    </source>
</evidence>
<name>A0ABV1RG05_9ALTE</name>